<dbReference type="SUPFAM" id="SSF82199">
    <property type="entry name" value="SET domain"/>
    <property type="match status" value="2"/>
</dbReference>
<organism evidence="3 4">
    <name type="scientific">Cyclotella atomus</name>
    <dbReference type="NCBI Taxonomy" id="382360"/>
    <lineage>
        <taxon>Eukaryota</taxon>
        <taxon>Sar</taxon>
        <taxon>Stramenopiles</taxon>
        <taxon>Ochrophyta</taxon>
        <taxon>Bacillariophyta</taxon>
        <taxon>Coscinodiscophyceae</taxon>
        <taxon>Thalassiosirophycidae</taxon>
        <taxon>Stephanodiscales</taxon>
        <taxon>Stephanodiscaceae</taxon>
        <taxon>Cyclotella</taxon>
    </lineage>
</organism>
<dbReference type="EMBL" id="JALLPJ020000018">
    <property type="protein sequence ID" value="KAL3804970.1"/>
    <property type="molecule type" value="Genomic_DNA"/>
</dbReference>
<dbReference type="AlphaFoldDB" id="A0ABD3QX93"/>
<dbReference type="InterPro" id="IPR001214">
    <property type="entry name" value="SET_dom"/>
</dbReference>
<feature type="chain" id="PRO_5044819095" description="SET domain-containing protein" evidence="1">
    <location>
        <begin position="24"/>
        <end position="652"/>
    </location>
</feature>
<dbReference type="Pfam" id="PF00856">
    <property type="entry name" value="SET"/>
    <property type="match status" value="1"/>
</dbReference>
<comment type="caution">
    <text evidence="3">The sequence shown here is derived from an EMBL/GenBank/DDBJ whole genome shotgun (WGS) entry which is preliminary data.</text>
</comment>
<evidence type="ECO:0000313" key="4">
    <source>
        <dbReference type="Proteomes" id="UP001530400"/>
    </source>
</evidence>
<feature type="signal peptide" evidence="1">
    <location>
        <begin position="1"/>
        <end position="23"/>
    </location>
</feature>
<reference evidence="3 4" key="1">
    <citation type="submission" date="2024-10" db="EMBL/GenBank/DDBJ databases">
        <title>Updated reference genomes for cyclostephanoid diatoms.</title>
        <authorList>
            <person name="Roberts W.R."/>
            <person name="Alverson A.J."/>
        </authorList>
    </citation>
    <scope>NUCLEOTIDE SEQUENCE [LARGE SCALE GENOMIC DNA]</scope>
    <source>
        <strain evidence="3 4">AJA010-31</strain>
    </source>
</reference>
<proteinExistence type="predicted"/>
<evidence type="ECO:0000259" key="2">
    <source>
        <dbReference type="PROSITE" id="PS50280"/>
    </source>
</evidence>
<gene>
    <name evidence="3" type="ORF">ACHAWO_012543</name>
</gene>
<accession>A0ABD3QX93</accession>
<evidence type="ECO:0000313" key="3">
    <source>
        <dbReference type="EMBL" id="KAL3804970.1"/>
    </source>
</evidence>
<evidence type="ECO:0000256" key="1">
    <source>
        <dbReference type="SAM" id="SignalP"/>
    </source>
</evidence>
<protein>
    <recommendedName>
        <fullName evidence="2">SET domain-containing protein</fullName>
    </recommendedName>
</protein>
<name>A0ABD3QX93_9STRA</name>
<dbReference type="Gene3D" id="2.170.270.10">
    <property type="entry name" value="SET domain"/>
    <property type="match status" value="2"/>
</dbReference>
<dbReference type="InterPro" id="IPR046341">
    <property type="entry name" value="SET_dom_sf"/>
</dbReference>
<feature type="domain" description="SET" evidence="2">
    <location>
        <begin position="334"/>
        <end position="484"/>
    </location>
</feature>
<dbReference type="PROSITE" id="PS50280">
    <property type="entry name" value="SET"/>
    <property type="match status" value="1"/>
</dbReference>
<sequence>MTPPRFQLAILLPTSLLLGLSNAEPITYSRGDKNAYLTARGEAVDSLDLANPLQYKTIRAQLLAQNNKSFNYNDPITCTTYLAPSSIPNAGLGLYTSVSIPAESQLSSPQVGILLQDPDFHNPSRNDNNANTFNLLSNYVWSATPLTYGEHEVQHGESVCSGIGMMANCHYGLINVEIDSKWKNRPELDGTDSHSVMFSTHLTLEDVGRGSYSWHSNVQYKSLKGLEAGEEMFLSYGPQWYNNAEKEFGGYIPSKEHYEEADEMLTRFVEEFGKDNVVAYEKMIRYTQDKRLKTALPDRVEDVEKAIKVGTARFSAIDSIRTPDWLQENGRCLDNLVGGTSTIAQAGQGAFATKSITKGQVISTTPVVTLDREHLKLFKEIQRKDGTVRRKHVGHQLLLNYCYGHPKSSLIFFPTSPSVSFINHAADRSKANAEIKWSDFSYHKSEWINAPLAEIKKLQKTGLLFDIVATKEIERGDEILLYYGQEWEEKWTSHIANWESSQKNLTDTLDVDTIVDFNSIEKDEMIKTIDELEEEPLPEHIMTRCGFALPGDMKGDETVIKGYSAEDPIFVPCEFLDVEPLEGTDRYLYRAKVEHRSPQGDVTLYSVKYDSSQNFMRYTDKPYVRDYYSKGAFRDEIGLSEGIMPDHWLDLK</sequence>
<keyword evidence="1" id="KW-0732">Signal</keyword>
<keyword evidence="4" id="KW-1185">Reference proteome</keyword>
<dbReference type="Proteomes" id="UP001530400">
    <property type="component" value="Unassembled WGS sequence"/>
</dbReference>